<gene>
    <name evidence="1" type="ORF">ACFOOT_16200</name>
</gene>
<dbReference type="EMBL" id="JBHRYE010000029">
    <property type="protein sequence ID" value="MFC3672960.1"/>
    <property type="molecule type" value="Genomic_DNA"/>
</dbReference>
<dbReference type="RefSeq" id="WP_191326362.1">
    <property type="nucleotide sequence ID" value="NZ_JBHRYE010000029.1"/>
</dbReference>
<name>A0ABV7V6D2_9SPHN</name>
<reference evidence="2" key="1">
    <citation type="journal article" date="2019" name="Int. J. Syst. Evol. Microbiol.">
        <title>The Global Catalogue of Microorganisms (GCM) 10K type strain sequencing project: providing services to taxonomists for standard genome sequencing and annotation.</title>
        <authorList>
            <consortium name="The Broad Institute Genomics Platform"/>
            <consortium name="The Broad Institute Genome Sequencing Center for Infectious Disease"/>
            <person name="Wu L."/>
            <person name="Ma J."/>
        </authorList>
    </citation>
    <scope>NUCLEOTIDE SEQUENCE [LARGE SCALE GENOMIC DNA]</scope>
    <source>
        <strain evidence="2">KCTC 42224</strain>
    </source>
</reference>
<proteinExistence type="predicted"/>
<feature type="non-terminal residue" evidence="1">
    <location>
        <position position="352"/>
    </location>
</feature>
<keyword evidence="2" id="KW-1185">Reference proteome</keyword>
<protein>
    <submittedName>
        <fullName evidence="1">Uncharacterized protein</fullName>
    </submittedName>
</protein>
<evidence type="ECO:0000313" key="2">
    <source>
        <dbReference type="Proteomes" id="UP001595683"/>
    </source>
</evidence>
<accession>A0ABV7V6D2</accession>
<organism evidence="1 2">
    <name type="scientific">Novosphingobium pokkalii</name>
    <dbReference type="NCBI Taxonomy" id="1770194"/>
    <lineage>
        <taxon>Bacteria</taxon>
        <taxon>Pseudomonadati</taxon>
        <taxon>Pseudomonadota</taxon>
        <taxon>Alphaproteobacteria</taxon>
        <taxon>Sphingomonadales</taxon>
        <taxon>Sphingomonadaceae</taxon>
        <taxon>Novosphingobium</taxon>
    </lineage>
</organism>
<evidence type="ECO:0000313" key="1">
    <source>
        <dbReference type="EMBL" id="MFC3672960.1"/>
    </source>
</evidence>
<comment type="caution">
    <text evidence="1">The sequence shown here is derived from an EMBL/GenBank/DDBJ whole genome shotgun (WGS) entry which is preliminary data.</text>
</comment>
<dbReference type="Proteomes" id="UP001595683">
    <property type="component" value="Unassembled WGS sequence"/>
</dbReference>
<sequence length="352" mass="38880">MARSHLTAIHERLDSFDELHFTAILIEAARVIDYENVLMNSREDESYHLPYPAFDVMSRGWNPLLHYGLPRLPKTVGIPIQESTATTRSHARSLLHSFGASAILEKAADMALHGFLTGQETENGLNLKFTVGHDSDHFLDQLEADALETALNGGEDRESTGLMTAAEVDDLTGALVFPFETGHGTMVGYDADPRLDAHFIQLVGQRVSEWRDEAGIHPDVQSNQLDGADVAAVVMLLASVYLKHIWFVGVGSKRLSEINYCMSLTIWNRPDELIESISSFTGIDAERIERTLRAIVVTRDDAAYFGAEPTPFMPMLLEISEGYWLSPVSSVFRDVTPSFPPAGIRAGPFCCA</sequence>